<feature type="non-terminal residue" evidence="1">
    <location>
        <position position="1"/>
    </location>
</feature>
<feature type="non-terminal residue" evidence="1">
    <location>
        <position position="93"/>
    </location>
</feature>
<proteinExistence type="predicted"/>
<organism evidence="1">
    <name type="scientific">Arion vulgaris</name>
    <dbReference type="NCBI Taxonomy" id="1028688"/>
    <lineage>
        <taxon>Eukaryota</taxon>
        <taxon>Metazoa</taxon>
        <taxon>Spiralia</taxon>
        <taxon>Lophotrochozoa</taxon>
        <taxon>Mollusca</taxon>
        <taxon>Gastropoda</taxon>
        <taxon>Heterobranchia</taxon>
        <taxon>Euthyneura</taxon>
        <taxon>Panpulmonata</taxon>
        <taxon>Eupulmonata</taxon>
        <taxon>Stylommatophora</taxon>
        <taxon>Helicina</taxon>
        <taxon>Arionoidea</taxon>
        <taxon>Arionidae</taxon>
        <taxon>Arion</taxon>
    </lineage>
</organism>
<protein>
    <submittedName>
        <fullName evidence="1">Uncharacterized protein</fullName>
    </submittedName>
</protein>
<dbReference type="EMBL" id="HACG01000085">
    <property type="protein sequence ID" value="CEK46950.1"/>
    <property type="molecule type" value="Transcribed_RNA"/>
</dbReference>
<dbReference type="AlphaFoldDB" id="A0A0B6XUK2"/>
<accession>A0A0B6XUK2</accession>
<name>A0A0B6XUK2_9EUPU</name>
<gene>
    <name evidence="1" type="primary">ORF210</name>
</gene>
<sequence length="93" mass="10954">QIISGTGFLRPQEYVDHELQKSKEKLLQGFLFYKKQRSPPGEAWLKERKLKKEQQDFVVRLSQLLGLDELQSHDLFCAYLFTEFRGSRKGLAH</sequence>
<reference evidence="1" key="1">
    <citation type="submission" date="2014-12" db="EMBL/GenBank/DDBJ databases">
        <title>Insight into the proteome of Arion vulgaris.</title>
        <authorList>
            <person name="Aradska J."/>
            <person name="Bulat T."/>
            <person name="Smidak R."/>
            <person name="Sarate P."/>
            <person name="Gangsoo J."/>
            <person name="Sialana F."/>
            <person name="Bilban M."/>
            <person name="Lubec G."/>
        </authorList>
    </citation>
    <scope>NUCLEOTIDE SEQUENCE</scope>
    <source>
        <tissue evidence="1">Skin</tissue>
    </source>
</reference>
<evidence type="ECO:0000313" key="1">
    <source>
        <dbReference type="EMBL" id="CEK46950.1"/>
    </source>
</evidence>